<keyword evidence="2" id="KW-0472">Membrane</keyword>
<evidence type="ECO:0000313" key="3">
    <source>
        <dbReference type="EMBL" id="CAF2863075.1"/>
    </source>
</evidence>
<accession>A0A7R8H5G8</accession>
<evidence type="ECO:0000313" key="4">
    <source>
        <dbReference type="Proteomes" id="UP000675881"/>
    </source>
</evidence>
<keyword evidence="2" id="KW-1133">Transmembrane helix</keyword>
<protein>
    <submittedName>
        <fullName evidence="3">GRIN</fullName>
    </submittedName>
</protein>
<feature type="transmembrane region" description="Helical" evidence="2">
    <location>
        <begin position="121"/>
        <end position="144"/>
    </location>
</feature>
<evidence type="ECO:0000256" key="1">
    <source>
        <dbReference type="SAM" id="MobiDB-lite"/>
    </source>
</evidence>
<proteinExistence type="predicted"/>
<feature type="compositionally biased region" description="Polar residues" evidence="1">
    <location>
        <begin position="181"/>
        <end position="191"/>
    </location>
</feature>
<dbReference type="AlphaFoldDB" id="A0A7R8H5G8"/>
<keyword evidence="2" id="KW-0812">Transmembrane</keyword>
<name>A0A7R8H5G8_LEPSM</name>
<dbReference type="EMBL" id="HG994594">
    <property type="protein sequence ID" value="CAF2863075.1"/>
    <property type="molecule type" value="Genomic_DNA"/>
</dbReference>
<evidence type="ECO:0000256" key="2">
    <source>
        <dbReference type="SAM" id="Phobius"/>
    </source>
</evidence>
<reference evidence="3" key="1">
    <citation type="submission" date="2021-02" db="EMBL/GenBank/DDBJ databases">
        <authorList>
            <person name="Bekaert M."/>
        </authorList>
    </citation>
    <scope>NUCLEOTIDE SEQUENCE</scope>
    <source>
        <strain evidence="3">IoA-00</strain>
    </source>
</reference>
<feature type="region of interest" description="Disordered" evidence="1">
    <location>
        <begin position="181"/>
        <end position="208"/>
    </location>
</feature>
<sequence length="208" mass="24322">MANAERILFEKWKKLDLNSGAQTQSEFRVWDYPIQEQYFHILQVINRVGTVTNPKEGFDRVEAATDGDFAFLHDTLEVKFHYYEKTKERYFEKLTKKYWNIAKRDLCPVLDESQGITLRSLGGIFLAALAGLALSMIVLAVEVWKQKQQRDRQEITKPQKGNSKDDIMKVGTRKIRVTPMSTPLDTISNNETRSRRKSRSNYPFNNYY</sequence>
<gene>
    <name evidence="3" type="ORF">LSAA_5808</name>
</gene>
<dbReference type="Proteomes" id="UP000675881">
    <property type="component" value="Chromosome 15"/>
</dbReference>
<organism evidence="3 4">
    <name type="scientific">Lepeophtheirus salmonis</name>
    <name type="common">Salmon louse</name>
    <name type="synonym">Caligus salmonis</name>
    <dbReference type="NCBI Taxonomy" id="72036"/>
    <lineage>
        <taxon>Eukaryota</taxon>
        <taxon>Metazoa</taxon>
        <taxon>Ecdysozoa</taxon>
        <taxon>Arthropoda</taxon>
        <taxon>Crustacea</taxon>
        <taxon>Multicrustacea</taxon>
        <taxon>Hexanauplia</taxon>
        <taxon>Copepoda</taxon>
        <taxon>Siphonostomatoida</taxon>
        <taxon>Caligidae</taxon>
        <taxon>Lepeophtheirus</taxon>
    </lineage>
</organism>
<dbReference type="OrthoDB" id="5984008at2759"/>
<keyword evidence="4" id="KW-1185">Reference proteome</keyword>